<gene>
    <name evidence="2" type="ORF">MICPUCDRAFT_53877</name>
</gene>
<evidence type="ECO:0000313" key="2">
    <source>
        <dbReference type="EMBL" id="EEH51796.1"/>
    </source>
</evidence>
<dbReference type="GeneID" id="9689615"/>
<dbReference type="KEGG" id="mpp:MICPUCDRAFT_53877"/>
<evidence type="ECO:0000313" key="3">
    <source>
        <dbReference type="Proteomes" id="UP000001876"/>
    </source>
</evidence>
<keyword evidence="3" id="KW-1185">Reference proteome</keyword>
<feature type="compositionally biased region" description="Basic and acidic residues" evidence="1">
    <location>
        <begin position="277"/>
        <end position="292"/>
    </location>
</feature>
<reference evidence="2 3" key="1">
    <citation type="journal article" date="2009" name="Science">
        <title>Green evolution and dynamic adaptations revealed by genomes of the marine picoeukaryotes Micromonas.</title>
        <authorList>
            <person name="Worden A.Z."/>
            <person name="Lee J.H."/>
            <person name="Mock T."/>
            <person name="Rouze P."/>
            <person name="Simmons M.P."/>
            <person name="Aerts A.L."/>
            <person name="Allen A.E."/>
            <person name="Cuvelier M.L."/>
            <person name="Derelle E."/>
            <person name="Everett M.V."/>
            <person name="Foulon E."/>
            <person name="Grimwood J."/>
            <person name="Gundlach H."/>
            <person name="Henrissat B."/>
            <person name="Napoli C."/>
            <person name="McDonald S.M."/>
            <person name="Parker M.S."/>
            <person name="Rombauts S."/>
            <person name="Salamov A."/>
            <person name="Von Dassow P."/>
            <person name="Badger J.H."/>
            <person name="Coutinho P.M."/>
            <person name="Demir E."/>
            <person name="Dubchak I."/>
            <person name="Gentemann C."/>
            <person name="Eikrem W."/>
            <person name="Gready J.E."/>
            <person name="John U."/>
            <person name="Lanier W."/>
            <person name="Lindquist E.A."/>
            <person name="Lucas S."/>
            <person name="Mayer K.F."/>
            <person name="Moreau H."/>
            <person name="Not F."/>
            <person name="Otillar R."/>
            <person name="Panaud O."/>
            <person name="Pangilinan J."/>
            <person name="Paulsen I."/>
            <person name="Piegu B."/>
            <person name="Poliakov A."/>
            <person name="Robbens S."/>
            <person name="Schmutz J."/>
            <person name="Toulza E."/>
            <person name="Wyss T."/>
            <person name="Zelensky A."/>
            <person name="Zhou K."/>
            <person name="Armbrust E.V."/>
            <person name="Bhattacharya D."/>
            <person name="Goodenough U.W."/>
            <person name="Van de Peer Y."/>
            <person name="Grigoriev I.V."/>
        </authorList>
    </citation>
    <scope>NUCLEOTIDE SEQUENCE [LARGE SCALE GENOMIC DNA]</scope>
    <source>
        <strain evidence="2 3">CCMP1545</strain>
    </source>
</reference>
<protein>
    <submittedName>
        <fullName evidence="2">Predicted protein</fullName>
    </submittedName>
</protein>
<dbReference type="RefSeq" id="XP_003064174.1">
    <property type="nucleotide sequence ID" value="XM_003064128.1"/>
</dbReference>
<sequence length="314" mass="33286">MDARAAVSPSSLTPSFPPPRVAVVYTPRPGLFADLCLCVDAQGLRILRAEISGAGALRAYRFWVVDDETAFKLEHAHLNPISLAIRDAVVKQGAWHSVHGADAVKISGEAFLRVDAPRHALSLRRDFLFPSSLLSHPSRSIPTHLDTFQLQLIDAPLNSTPTFALNDGPSTLRAPDRVGLLRDVAATLLHRGVDFDSLRTFTAWGSDSVPTAVVEGSVVADERVAERVGTRVSGGAEWEEVMRALRDVAVGGLERGGVPASAIATMTGGRGSPTRTAHADDAMEGAHDDERGGGGGTISRAKAGAGMRKARSIH</sequence>
<organism evidence="3">
    <name type="scientific">Micromonas pusilla (strain CCMP1545)</name>
    <name type="common">Picoplanktonic green alga</name>
    <dbReference type="NCBI Taxonomy" id="564608"/>
    <lineage>
        <taxon>Eukaryota</taxon>
        <taxon>Viridiplantae</taxon>
        <taxon>Chlorophyta</taxon>
        <taxon>Mamiellophyceae</taxon>
        <taxon>Mamiellales</taxon>
        <taxon>Mamiellaceae</taxon>
        <taxon>Micromonas</taxon>
    </lineage>
</organism>
<dbReference type="EMBL" id="GG663750">
    <property type="protein sequence ID" value="EEH51796.1"/>
    <property type="molecule type" value="Genomic_DNA"/>
</dbReference>
<dbReference type="CDD" id="cd04873">
    <property type="entry name" value="ACT_UUR-ACR-like"/>
    <property type="match status" value="1"/>
</dbReference>
<dbReference type="Proteomes" id="UP000001876">
    <property type="component" value="Unassembled WGS sequence"/>
</dbReference>
<dbReference type="AlphaFoldDB" id="C1N7Y5"/>
<accession>C1N7Y5</accession>
<proteinExistence type="predicted"/>
<name>C1N7Y5_MICPC</name>
<dbReference type="CDD" id="cd02116">
    <property type="entry name" value="ACT"/>
    <property type="match status" value="1"/>
</dbReference>
<feature type="region of interest" description="Disordered" evidence="1">
    <location>
        <begin position="263"/>
        <end position="314"/>
    </location>
</feature>
<evidence type="ECO:0000256" key="1">
    <source>
        <dbReference type="SAM" id="MobiDB-lite"/>
    </source>
</evidence>